<name>A0A1C7M2R6_GRIFR</name>
<evidence type="ECO:0000256" key="1">
    <source>
        <dbReference type="SAM" id="Phobius"/>
    </source>
</evidence>
<dbReference type="Proteomes" id="UP000092993">
    <property type="component" value="Unassembled WGS sequence"/>
</dbReference>
<dbReference type="GO" id="GO:0016791">
    <property type="term" value="F:phosphatase activity"/>
    <property type="evidence" value="ECO:0007669"/>
    <property type="project" value="TreeGrafter"/>
</dbReference>
<evidence type="ECO:0000313" key="3">
    <source>
        <dbReference type="Proteomes" id="UP000092993"/>
    </source>
</evidence>
<dbReference type="AlphaFoldDB" id="A0A1C7M2R6"/>
<dbReference type="PANTHER" id="PTHR11567:SF142">
    <property type="entry name" value="PHOSPHOGLYCERATE MUTASE-LIKE PROTEIN"/>
    <property type="match status" value="1"/>
</dbReference>
<dbReference type="InterPro" id="IPR029033">
    <property type="entry name" value="His_PPase_superfam"/>
</dbReference>
<dbReference type="InterPro" id="IPR050645">
    <property type="entry name" value="Histidine_acid_phosphatase"/>
</dbReference>
<keyword evidence="1" id="KW-0812">Transmembrane</keyword>
<gene>
    <name evidence="2" type="primary">ACPP_0</name>
    <name evidence="2" type="ORF">A0H81_08575</name>
</gene>
<feature type="transmembrane region" description="Helical" evidence="1">
    <location>
        <begin position="411"/>
        <end position="438"/>
    </location>
</feature>
<dbReference type="Gene3D" id="3.40.50.1240">
    <property type="entry name" value="Phosphoglycerate mutase-like"/>
    <property type="match status" value="1"/>
</dbReference>
<dbReference type="OMA" id="WHEYNVF"/>
<dbReference type="SUPFAM" id="SSF53254">
    <property type="entry name" value="Phosphoglycerate mutase-like"/>
    <property type="match status" value="1"/>
</dbReference>
<dbReference type="EMBL" id="LUGG01000011">
    <property type="protein sequence ID" value="OBZ71231.1"/>
    <property type="molecule type" value="Genomic_DNA"/>
</dbReference>
<dbReference type="PANTHER" id="PTHR11567">
    <property type="entry name" value="ACID PHOSPHATASE-RELATED"/>
    <property type="match status" value="1"/>
</dbReference>
<organism evidence="2 3">
    <name type="scientific">Grifola frondosa</name>
    <name type="common">Maitake</name>
    <name type="synonym">Polyporus frondosus</name>
    <dbReference type="NCBI Taxonomy" id="5627"/>
    <lineage>
        <taxon>Eukaryota</taxon>
        <taxon>Fungi</taxon>
        <taxon>Dikarya</taxon>
        <taxon>Basidiomycota</taxon>
        <taxon>Agaricomycotina</taxon>
        <taxon>Agaricomycetes</taxon>
        <taxon>Polyporales</taxon>
        <taxon>Grifolaceae</taxon>
        <taxon>Grifola</taxon>
    </lineage>
</organism>
<proteinExistence type="predicted"/>
<sequence>MANDSDSEVLGIVVLARHGDREGFYQDPLTYTASDTTITPLGEKQEFQLGSLFRSLYLNVSSPSFIRGISPSTALFQASQVEVRADAGDEGGVIYDSSVALVQGVWPPTNISNTTLADGTTVTSPLGGYQYIPIESVEPDEDVSLEGFTSCPNFDAHTQAFYNSAVFLQKANDSATFLSELPPFLDGRPVTLENMWNIFDYMNVQSIHNATFAKRLPQSFLPQALDLASFHEYNIFSDATVSGIGNIAFRTMLPSVIEAFQRIANASDPLLLHYSAIAYKPFLSLFNMTGVVADNALPPAIVNYAASVVFEVRQAASSSEPVIRFNFKNGSDDDSFHPVPMSFSGWDGSGGADVPMSTFIDAFQPAAVNTTLDWCTLCGQTQLRGCAALLAGSTIEFVKAHDRISPVGAGFLGAGLTAAVMGAMLGVLFFLGLLTAGLRNGRNVKRARALNSGDSDVHRSGSEVHSMIKETA</sequence>
<reference evidence="2 3" key="1">
    <citation type="submission" date="2016-03" db="EMBL/GenBank/DDBJ databases">
        <title>Whole genome sequencing of Grifola frondosa 9006-11.</title>
        <authorList>
            <person name="Min B."/>
            <person name="Park H."/>
            <person name="Kim J.-G."/>
            <person name="Cho H."/>
            <person name="Oh Y.-L."/>
            <person name="Kong W.-S."/>
            <person name="Choi I.-G."/>
        </authorList>
    </citation>
    <scope>NUCLEOTIDE SEQUENCE [LARGE SCALE GENOMIC DNA]</scope>
    <source>
        <strain evidence="2 3">9006-11</strain>
    </source>
</reference>
<accession>A0A1C7M2R6</accession>
<keyword evidence="1" id="KW-0472">Membrane</keyword>
<evidence type="ECO:0000313" key="2">
    <source>
        <dbReference type="EMBL" id="OBZ71231.1"/>
    </source>
</evidence>
<keyword evidence="3" id="KW-1185">Reference proteome</keyword>
<dbReference type="STRING" id="5627.A0A1C7M2R6"/>
<comment type="caution">
    <text evidence="2">The sequence shown here is derived from an EMBL/GenBank/DDBJ whole genome shotgun (WGS) entry which is preliminary data.</text>
</comment>
<protein>
    <submittedName>
        <fullName evidence="2">Prostatic acid phosphatase</fullName>
    </submittedName>
</protein>
<keyword evidence="1" id="KW-1133">Transmembrane helix</keyword>
<dbReference type="OrthoDB" id="258392at2759"/>